<dbReference type="AlphaFoldDB" id="A0AAE0GZ34"/>
<dbReference type="Proteomes" id="UP001190700">
    <property type="component" value="Unassembled WGS sequence"/>
</dbReference>
<name>A0AAE0GZ34_9CHLO</name>
<proteinExistence type="predicted"/>
<gene>
    <name evidence="1" type="ORF">CYMTET_6401</name>
</gene>
<evidence type="ECO:0000313" key="2">
    <source>
        <dbReference type="Proteomes" id="UP001190700"/>
    </source>
</evidence>
<dbReference type="EMBL" id="LGRX02001524">
    <property type="protein sequence ID" value="KAK3286011.1"/>
    <property type="molecule type" value="Genomic_DNA"/>
</dbReference>
<sequence length="88" mass="9826">MYLLDGRDAVDYDIQVIKGQLAFLGFVLSDLTRTACSPLSDYVTVLGDDVPQAPAGRRSLRWRFMVTRRPGEVYSAEYGGIRGKYYAG</sequence>
<reference evidence="1 2" key="1">
    <citation type="journal article" date="2015" name="Genome Biol. Evol.">
        <title>Comparative Genomics of a Bacterivorous Green Alga Reveals Evolutionary Causalities and Consequences of Phago-Mixotrophic Mode of Nutrition.</title>
        <authorList>
            <person name="Burns J.A."/>
            <person name="Paasch A."/>
            <person name="Narechania A."/>
            <person name="Kim E."/>
        </authorList>
    </citation>
    <scope>NUCLEOTIDE SEQUENCE [LARGE SCALE GENOMIC DNA]</scope>
    <source>
        <strain evidence="1 2">PLY_AMNH</strain>
    </source>
</reference>
<protein>
    <submittedName>
        <fullName evidence="1">Uncharacterized protein</fullName>
    </submittedName>
</protein>
<comment type="caution">
    <text evidence="1">The sequence shown here is derived from an EMBL/GenBank/DDBJ whole genome shotgun (WGS) entry which is preliminary data.</text>
</comment>
<organism evidence="1 2">
    <name type="scientific">Cymbomonas tetramitiformis</name>
    <dbReference type="NCBI Taxonomy" id="36881"/>
    <lineage>
        <taxon>Eukaryota</taxon>
        <taxon>Viridiplantae</taxon>
        <taxon>Chlorophyta</taxon>
        <taxon>Pyramimonadophyceae</taxon>
        <taxon>Pyramimonadales</taxon>
        <taxon>Pyramimonadaceae</taxon>
        <taxon>Cymbomonas</taxon>
    </lineage>
</organism>
<accession>A0AAE0GZ34</accession>
<keyword evidence="2" id="KW-1185">Reference proteome</keyword>
<evidence type="ECO:0000313" key="1">
    <source>
        <dbReference type="EMBL" id="KAK3286011.1"/>
    </source>
</evidence>